<evidence type="ECO:0000313" key="3">
    <source>
        <dbReference type="Proteomes" id="UP000199040"/>
    </source>
</evidence>
<proteinExistence type="predicted"/>
<feature type="compositionally biased region" description="Basic and acidic residues" evidence="1">
    <location>
        <begin position="38"/>
        <end position="53"/>
    </location>
</feature>
<name>A0A1I2ZYM0_9GAMM</name>
<sequence>MKSITLLFILFAGTAFGILSLNTQESFDPKEWSLQSQLRHESSQEREGWGGPG</sequence>
<dbReference type="Proteomes" id="UP000199040">
    <property type="component" value="Unassembled WGS sequence"/>
</dbReference>
<reference evidence="2 3" key="1">
    <citation type="submission" date="2016-10" db="EMBL/GenBank/DDBJ databases">
        <authorList>
            <person name="de Groot N.N."/>
        </authorList>
    </citation>
    <scope>NUCLEOTIDE SEQUENCE [LARGE SCALE GENOMIC DNA]</scope>
    <source>
        <strain evidence="2 3">CGMCC 1.6848</strain>
    </source>
</reference>
<accession>A0A1I2ZYM0</accession>
<dbReference type="STRING" id="442341.SAMN04487959_10421"/>
<evidence type="ECO:0000313" key="2">
    <source>
        <dbReference type="EMBL" id="SFH42933.1"/>
    </source>
</evidence>
<evidence type="ECO:0000256" key="1">
    <source>
        <dbReference type="SAM" id="MobiDB-lite"/>
    </source>
</evidence>
<dbReference type="AlphaFoldDB" id="A0A1I2ZYM0"/>
<organism evidence="2 3">
    <name type="scientific">Modicisalibacter xianhensis</name>
    <dbReference type="NCBI Taxonomy" id="442341"/>
    <lineage>
        <taxon>Bacteria</taxon>
        <taxon>Pseudomonadati</taxon>
        <taxon>Pseudomonadota</taxon>
        <taxon>Gammaproteobacteria</taxon>
        <taxon>Oceanospirillales</taxon>
        <taxon>Halomonadaceae</taxon>
        <taxon>Modicisalibacter</taxon>
    </lineage>
</organism>
<feature type="region of interest" description="Disordered" evidence="1">
    <location>
        <begin position="32"/>
        <end position="53"/>
    </location>
</feature>
<gene>
    <name evidence="2" type="ORF">SAMN04487959_10421</name>
</gene>
<protein>
    <submittedName>
        <fullName evidence="2">Uncharacterized protein</fullName>
    </submittedName>
</protein>
<keyword evidence="3" id="KW-1185">Reference proteome</keyword>
<dbReference type="EMBL" id="FOPY01000004">
    <property type="protein sequence ID" value="SFH42933.1"/>
    <property type="molecule type" value="Genomic_DNA"/>
</dbReference>